<reference evidence="9" key="1">
    <citation type="submission" date="2022-11" db="UniProtKB">
        <authorList>
            <consortium name="WormBaseParasite"/>
        </authorList>
    </citation>
    <scope>IDENTIFICATION</scope>
</reference>
<dbReference type="InterPro" id="IPR036465">
    <property type="entry name" value="vWFA_dom_sf"/>
</dbReference>
<dbReference type="PROSITE" id="PS50988">
    <property type="entry name" value="TROVE"/>
    <property type="match status" value="1"/>
</dbReference>
<evidence type="ECO:0000256" key="5">
    <source>
        <dbReference type="ARBA" id="ARBA00022884"/>
    </source>
</evidence>
<feature type="domain" description="TROVE" evidence="7">
    <location>
        <begin position="27"/>
        <end position="90"/>
    </location>
</feature>
<evidence type="ECO:0000256" key="3">
    <source>
        <dbReference type="ARBA" id="ARBA00022490"/>
    </source>
</evidence>
<evidence type="ECO:0000313" key="8">
    <source>
        <dbReference type="Proteomes" id="UP000887566"/>
    </source>
</evidence>
<dbReference type="PANTHER" id="PTHR14202:SF0">
    <property type="entry name" value="RNA-BINDING PROTEIN RO60"/>
    <property type="match status" value="1"/>
</dbReference>
<evidence type="ECO:0000259" key="7">
    <source>
        <dbReference type="PROSITE" id="PS50988"/>
    </source>
</evidence>
<dbReference type="Gene3D" id="3.40.50.410">
    <property type="entry name" value="von Willebrand factor, type A domain"/>
    <property type="match status" value="1"/>
</dbReference>
<dbReference type="GO" id="GO:0005737">
    <property type="term" value="C:cytoplasm"/>
    <property type="evidence" value="ECO:0007669"/>
    <property type="project" value="UniProtKB-SubCell"/>
</dbReference>
<evidence type="ECO:0000256" key="6">
    <source>
        <dbReference type="ARBA" id="ARBA00023274"/>
    </source>
</evidence>
<dbReference type="GO" id="GO:1990904">
    <property type="term" value="C:ribonucleoprotein complex"/>
    <property type="evidence" value="ECO:0007669"/>
    <property type="project" value="UniProtKB-KW"/>
</dbReference>
<comment type="similarity">
    <text evidence="2">Belongs to the Ro 60 kDa family.</text>
</comment>
<dbReference type="InterPro" id="IPR037214">
    <property type="entry name" value="TROVE_dom_sf"/>
</dbReference>
<proteinExistence type="inferred from homology"/>
<dbReference type="SUPFAM" id="SSF140864">
    <property type="entry name" value="TROVE domain-like"/>
    <property type="match status" value="1"/>
</dbReference>
<keyword evidence="8" id="KW-1185">Reference proteome</keyword>
<keyword evidence="6" id="KW-0687">Ribonucleoprotein</keyword>
<dbReference type="GO" id="GO:0046872">
    <property type="term" value="F:metal ion binding"/>
    <property type="evidence" value="ECO:0007669"/>
    <property type="project" value="UniProtKB-KW"/>
</dbReference>
<sequence>MTDALSALLEEMNIVAGQMEPLREDQIKNSAGGFVWRVSDVTRIRRFLILGTSGGSYYATEEAMNLEIAKDLTDIIEKGQGALLLKEIVD</sequence>
<organism evidence="8 9">
    <name type="scientific">Plectus sambesii</name>
    <dbReference type="NCBI Taxonomy" id="2011161"/>
    <lineage>
        <taxon>Eukaryota</taxon>
        <taxon>Metazoa</taxon>
        <taxon>Ecdysozoa</taxon>
        <taxon>Nematoda</taxon>
        <taxon>Chromadorea</taxon>
        <taxon>Plectida</taxon>
        <taxon>Plectina</taxon>
        <taxon>Plectoidea</taxon>
        <taxon>Plectidae</taxon>
        <taxon>Plectus</taxon>
    </lineage>
</organism>
<dbReference type="InterPro" id="IPR040322">
    <property type="entry name" value="TROVE2"/>
</dbReference>
<name>A0A914V250_9BILA</name>
<dbReference type="WBParaSite" id="PSAMB.scaffold14661size3666.g36241.t1">
    <property type="protein sequence ID" value="PSAMB.scaffold14661size3666.g36241.t1"/>
    <property type="gene ID" value="PSAMB.scaffold14661size3666.g36241"/>
</dbReference>
<keyword evidence="4" id="KW-0479">Metal-binding</keyword>
<dbReference type="AlphaFoldDB" id="A0A914V250"/>
<keyword evidence="3" id="KW-0963">Cytoplasm</keyword>
<dbReference type="PANTHER" id="PTHR14202">
    <property type="entry name" value="60 KDA RIBONUCLEOPROTEIN SSA/RO"/>
    <property type="match status" value="1"/>
</dbReference>
<evidence type="ECO:0000256" key="1">
    <source>
        <dbReference type="ARBA" id="ARBA00004496"/>
    </source>
</evidence>
<dbReference type="Proteomes" id="UP000887566">
    <property type="component" value="Unplaced"/>
</dbReference>
<dbReference type="GO" id="GO:0003723">
    <property type="term" value="F:RNA binding"/>
    <property type="evidence" value="ECO:0007669"/>
    <property type="project" value="UniProtKB-KW"/>
</dbReference>
<evidence type="ECO:0000256" key="4">
    <source>
        <dbReference type="ARBA" id="ARBA00022723"/>
    </source>
</evidence>
<keyword evidence="5" id="KW-0694">RNA-binding</keyword>
<dbReference type="InterPro" id="IPR008858">
    <property type="entry name" value="TROVE_dom"/>
</dbReference>
<comment type="subcellular location">
    <subcellularLocation>
        <location evidence="1">Cytoplasm</location>
    </subcellularLocation>
</comment>
<accession>A0A914V250</accession>
<protein>
    <submittedName>
        <fullName evidence="9">TROVE domain-containing protein</fullName>
    </submittedName>
</protein>
<evidence type="ECO:0000256" key="2">
    <source>
        <dbReference type="ARBA" id="ARBA00007814"/>
    </source>
</evidence>
<evidence type="ECO:0000313" key="9">
    <source>
        <dbReference type="WBParaSite" id="PSAMB.scaffold14661size3666.g36241.t1"/>
    </source>
</evidence>